<dbReference type="CDD" id="cd12105">
    <property type="entry name" value="HmuY"/>
    <property type="match status" value="1"/>
</dbReference>
<sequence>MGILTRTHGALPFIGPMTGLLLAACAPDLREDYPFDGQITTGPLVEVTLQEDGSHVALIDATNKSAQVYFDIDEGREMKTDEALESNEWDLAFQRFTVTMNGGGGNPAGSVRVAVLQGQSWDALTEAPTEGYQQDASETVFNGAQGGWYVYDLVKHRLQPRDELLYVVRSSRGKFFKLKMLAYYDAAGTPARPSFRYQEVAAPPSPP</sequence>
<reference evidence="1 2" key="1">
    <citation type="submission" date="2017-06" db="EMBL/GenBank/DDBJ databases">
        <title>Sequencing and comparative analysis of myxobacterial genomes.</title>
        <authorList>
            <person name="Rupp O."/>
            <person name="Goesmann A."/>
            <person name="Sogaard-Andersen L."/>
        </authorList>
    </citation>
    <scope>NUCLEOTIDE SEQUENCE [LARGE SCALE GENOMIC DNA]</scope>
    <source>
        <strain evidence="1 2">DSM 52655</strain>
    </source>
</reference>
<evidence type="ECO:0000313" key="2">
    <source>
        <dbReference type="Proteomes" id="UP000217257"/>
    </source>
</evidence>
<dbReference type="AlphaFoldDB" id="A0A250JCW4"/>
<organism evidence="1 2">
    <name type="scientific">Cystobacter fuscus</name>
    <dbReference type="NCBI Taxonomy" id="43"/>
    <lineage>
        <taxon>Bacteria</taxon>
        <taxon>Pseudomonadati</taxon>
        <taxon>Myxococcota</taxon>
        <taxon>Myxococcia</taxon>
        <taxon>Myxococcales</taxon>
        <taxon>Cystobacterineae</taxon>
        <taxon>Archangiaceae</taxon>
        <taxon>Cystobacter</taxon>
    </lineage>
</organism>
<dbReference type="PROSITE" id="PS51257">
    <property type="entry name" value="PROKAR_LIPOPROTEIN"/>
    <property type="match status" value="1"/>
</dbReference>
<accession>A0A250JCW4</accession>
<proteinExistence type="predicted"/>
<evidence type="ECO:0008006" key="3">
    <source>
        <dbReference type="Google" id="ProtNLM"/>
    </source>
</evidence>
<name>A0A250JCW4_9BACT</name>
<protein>
    <recommendedName>
        <fullName evidence="3">Lipoprotein</fullName>
    </recommendedName>
</protein>
<dbReference type="KEGG" id="cfus:CYFUS_006919"/>
<evidence type="ECO:0000313" key="1">
    <source>
        <dbReference type="EMBL" id="ATB41453.1"/>
    </source>
</evidence>
<dbReference type="RefSeq" id="WP_095989176.1">
    <property type="nucleotide sequence ID" value="NZ_CP022098.1"/>
</dbReference>
<dbReference type="Proteomes" id="UP000217257">
    <property type="component" value="Chromosome"/>
</dbReference>
<gene>
    <name evidence="1" type="ORF">CYFUS_006919</name>
</gene>
<dbReference type="EMBL" id="CP022098">
    <property type="protein sequence ID" value="ATB41453.1"/>
    <property type="molecule type" value="Genomic_DNA"/>
</dbReference>
<dbReference type="Pfam" id="PF14064">
    <property type="entry name" value="HmuY"/>
    <property type="match status" value="1"/>
</dbReference>
<dbReference type="InterPro" id="IPR025921">
    <property type="entry name" value="HmuY"/>
</dbReference>